<keyword evidence="2" id="KW-0732">Signal</keyword>
<keyword evidence="4" id="KW-1185">Reference proteome</keyword>
<accession>A0A329SH63</accession>
<evidence type="ECO:0008006" key="5">
    <source>
        <dbReference type="Google" id="ProtNLM"/>
    </source>
</evidence>
<dbReference type="EMBL" id="MJFZ01000148">
    <property type="protein sequence ID" value="RAW36144.1"/>
    <property type="molecule type" value="Genomic_DNA"/>
</dbReference>
<proteinExistence type="predicted"/>
<evidence type="ECO:0000256" key="1">
    <source>
        <dbReference type="SAM" id="MobiDB-lite"/>
    </source>
</evidence>
<reference evidence="3 4" key="1">
    <citation type="submission" date="2018-01" db="EMBL/GenBank/DDBJ databases">
        <title>Draft genome of the strawberry crown rot pathogen Phytophthora cactorum.</title>
        <authorList>
            <person name="Armitage A.D."/>
            <person name="Lysoe E."/>
            <person name="Nellist C.F."/>
            <person name="Harrison R.J."/>
            <person name="Brurberg M.B."/>
        </authorList>
    </citation>
    <scope>NUCLEOTIDE SEQUENCE [LARGE SCALE GENOMIC DNA]</scope>
    <source>
        <strain evidence="3 4">10300</strain>
    </source>
</reference>
<organism evidence="3 4">
    <name type="scientific">Phytophthora cactorum</name>
    <dbReference type="NCBI Taxonomy" id="29920"/>
    <lineage>
        <taxon>Eukaryota</taxon>
        <taxon>Sar</taxon>
        <taxon>Stramenopiles</taxon>
        <taxon>Oomycota</taxon>
        <taxon>Peronosporomycetes</taxon>
        <taxon>Peronosporales</taxon>
        <taxon>Peronosporaceae</taxon>
        <taxon>Phytophthora</taxon>
    </lineage>
</organism>
<evidence type="ECO:0000313" key="3">
    <source>
        <dbReference type="EMBL" id="RAW36144.1"/>
    </source>
</evidence>
<evidence type="ECO:0000313" key="4">
    <source>
        <dbReference type="Proteomes" id="UP000251314"/>
    </source>
</evidence>
<sequence length="48" mass="5042">MTAIALALISVSLTSSLVLVARIGPPRSNSFASSQPVDDDEEKVRSPD</sequence>
<comment type="caution">
    <text evidence="3">The sequence shown here is derived from an EMBL/GenBank/DDBJ whole genome shotgun (WGS) entry which is preliminary data.</text>
</comment>
<dbReference type="VEuPathDB" id="FungiDB:PC110_g7575"/>
<feature type="compositionally biased region" description="Polar residues" evidence="1">
    <location>
        <begin position="27"/>
        <end position="36"/>
    </location>
</feature>
<dbReference type="AlphaFoldDB" id="A0A329SH63"/>
<feature type="chain" id="PRO_5016464477" description="RxLR effector protein" evidence="2">
    <location>
        <begin position="17"/>
        <end position="48"/>
    </location>
</feature>
<evidence type="ECO:0000256" key="2">
    <source>
        <dbReference type="SAM" id="SignalP"/>
    </source>
</evidence>
<name>A0A329SH63_9STRA</name>
<gene>
    <name evidence="3" type="ORF">PC110_g7575</name>
</gene>
<dbReference type="Proteomes" id="UP000251314">
    <property type="component" value="Unassembled WGS sequence"/>
</dbReference>
<feature type="region of interest" description="Disordered" evidence="1">
    <location>
        <begin position="25"/>
        <end position="48"/>
    </location>
</feature>
<feature type="signal peptide" evidence="2">
    <location>
        <begin position="1"/>
        <end position="16"/>
    </location>
</feature>
<protein>
    <recommendedName>
        <fullName evidence="5">RxLR effector protein</fullName>
    </recommendedName>
</protein>